<name>B8CRR0_SHEPW</name>
<gene>
    <name evidence="2" type="ordered locus">swp_3366</name>
</gene>
<evidence type="ECO:0000259" key="1">
    <source>
        <dbReference type="PROSITE" id="PS51186"/>
    </source>
</evidence>
<evidence type="ECO:0000313" key="3">
    <source>
        <dbReference type="Proteomes" id="UP000000753"/>
    </source>
</evidence>
<dbReference type="Pfam" id="PF13302">
    <property type="entry name" value="Acetyltransf_3"/>
    <property type="match status" value="1"/>
</dbReference>
<dbReference type="InterPro" id="IPR016181">
    <property type="entry name" value="Acyl_CoA_acyltransferase"/>
</dbReference>
<protein>
    <submittedName>
        <fullName evidence="2">Acetyltransferase, GNAT family</fullName>
    </submittedName>
</protein>
<feature type="domain" description="N-acetyltransferase" evidence="1">
    <location>
        <begin position="41"/>
        <end position="203"/>
    </location>
</feature>
<evidence type="ECO:0000313" key="2">
    <source>
        <dbReference type="EMBL" id="ACJ30068.1"/>
    </source>
</evidence>
<keyword evidence="3" id="KW-1185">Reference proteome</keyword>
<dbReference type="InterPro" id="IPR000182">
    <property type="entry name" value="GNAT_dom"/>
</dbReference>
<dbReference type="AlphaFoldDB" id="B8CRR0"/>
<dbReference type="PROSITE" id="PS51186">
    <property type="entry name" value="GNAT"/>
    <property type="match status" value="1"/>
</dbReference>
<dbReference type="PANTHER" id="PTHR43792">
    <property type="entry name" value="GNAT FAMILY, PUTATIVE (AFU_ORTHOLOGUE AFUA_3G00765)-RELATED-RELATED"/>
    <property type="match status" value="1"/>
</dbReference>
<dbReference type="HOGENOM" id="CLU_013985_3_1_6"/>
<dbReference type="GO" id="GO:0016747">
    <property type="term" value="F:acyltransferase activity, transferring groups other than amino-acyl groups"/>
    <property type="evidence" value="ECO:0007669"/>
    <property type="project" value="InterPro"/>
</dbReference>
<dbReference type="STRING" id="225849.swp_3366"/>
<dbReference type="RefSeq" id="WP_020913418.1">
    <property type="nucleotide sequence ID" value="NC_011566.1"/>
</dbReference>
<organism evidence="2 3">
    <name type="scientific">Shewanella piezotolerans (strain WP3 / JCM 13877)</name>
    <dbReference type="NCBI Taxonomy" id="225849"/>
    <lineage>
        <taxon>Bacteria</taxon>
        <taxon>Pseudomonadati</taxon>
        <taxon>Pseudomonadota</taxon>
        <taxon>Gammaproteobacteria</taxon>
        <taxon>Alteromonadales</taxon>
        <taxon>Shewanellaceae</taxon>
        <taxon>Shewanella</taxon>
    </lineage>
</organism>
<dbReference type="Gene3D" id="3.40.630.30">
    <property type="match status" value="1"/>
</dbReference>
<accession>B8CRR0</accession>
<dbReference type="SUPFAM" id="SSF55729">
    <property type="entry name" value="Acyl-CoA N-acyltransferases (Nat)"/>
    <property type="match status" value="1"/>
</dbReference>
<dbReference type="InterPro" id="IPR051531">
    <property type="entry name" value="N-acetyltransferase"/>
</dbReference>
<dbReference type="KEGG" id="swp:swp_3366"/>
<dbReference type="EMBL" id="CP000472">
    <property type="protein sequence ID" value="ACJ30068.1"/>
    <property type="molecule type" value="Genomic_DNA"/>
</dbReference>
<dbReference type="Proteomes" id="UP000000753">
    <property type="component" value="Chromosome"/>
</dbReference>
<sequence>MDAALGLRSFFANYSQALLRPLLRRYTFKDYILSVMETDRLEFREINSKDLIDLRLVLSDPEVMKYSIVGVHNDSEIQKYIDNCQQQYRANGFGQWAIFSKSDASFVGVCGLNSHVVESNDLLHVSYRLASSQQGKGFASEATIAVAEFCKHQLKLDNISALIDPENIPSLKVAKRAGFLFRKSSAIQGFNVDIYQMAFVGEI</sequence>
<proteinExistence type="predicted"/>
<reference evidence="2 3" key="1">
    <citation type="journal article" date="2008" name="PLoS ONE">
        <title>Environmental adaptation: genomic analysis of the piezotolerant and psychrotolerant deep-sea iron reducing bacterium Shewanella piezotolerans WP3.</title>
        <authorList>
            <person name="Wang F."/>
            <person name="Wang J."/>
            <person name="Jian H."/>
            <person name="Zhang B."/>
            <person name="Li S."/>
            <person name="Wang F."/>
            <person name="Zeng X."/>
            <person name="Gao L."/>
            <person name="Bartlett D.H."/>
            <person name="Yu J."/>
            <person name="Hu S."/>
            <person name="Xiao X."/>
        </authorList>
    </citation>
    <scope>NUCLEOTIDE SEQUENCE [LARGE SCALE GENOMIC DNA]</scope>
    <source>
        <strain evidence="3">WP3 / JCM 13877</strain>
    </source>
</reference>
<dbReference type="PANTHER" id="PTHR43792:SF1">
    <property type="entry name" value="N-ACETYLTRANSFERASE DOMAIN-CONTAINING PROTEIN"/>
    <property type="match status" value="1"/>
</dbReference>
<dbReference type="eggNOG" id="COG1670">
    <property type="taxonomic scope" value="Bacteria"/>
</dbReference>